<gene>
    <name evidence="8 9" type="primary">xylB</name>
    <name evidence="12" type="ORF">GGD89_003612</name>
</gene>
<dbReference type="GO" id="GO:0042732">
    <property type="term" value="P:D-xylose metabolic process"/>
    <property type="evidence" value="ECO:0007669"/>
    <property type="project" value="UniProtKB-KW"/>
</dbReference>
<dbReference type="Gene3D" id="3.30.420.40">
    <property type="match status" value="2"/>
</dbReference>
<sequence>MSFLGIDVDTSGVKAMLLDAEGRALADASAPLTVSRPRPGFSEQTPDDWWTAVLEAVDGLAHRHRRQMAALKGVGLSGQMHGATLLDANDAVIRPAILWNDVRSANECREMEESLPSLRRIAGNIAMPGFTAPKVLWVRKHEPDTHARIAKVLLPKDYVRLHLTGAYASDMSDAAGTLWLDVAKRDWSDELLAATGLTRNAMPSLVEGSEVSGRLKRSLCERWGVRTPPVVAGGGGDNAASACGIGAIEPGAGFVSLGTSGVLFVSNETFRPNTEGAVHAFCHAIPGTWHQMGVFLSATDSLNWLAKLVNRKPAELAGMVTEGFNGPGEEIFLPYLSGERTPHNNAKARGSFVGLSHLSDARTMARTVMEGVAFAVRDCHRVLSDAGTTIASLIAVGGGSKSELWLEMIATTLGMAVEVPEDGDFGGAFGAARLGMIAATGAAPESVCTKPKIVKTIEPRADLTAAYDDQYERYRALYPAIEETSRND</sequence>
<evidence type="ECO:0000256" key="1">
    <source>
        <dbReference type="ARBA" id="ARBA00009156"/>
    </source>
</evidence>
<keyword evidence="3 8" id="KW-0808">Transferase</keyword>
<reference evidence="12 13" key="1">
    <citation type="submission" date="2020-08" db="EMBL/GenBank/DDBJ databases">
        <title>Genome sequencing of Purple Non-Sulfur Bacteria from various extreme environments.</title>
        <authorList>
            <person name="Mayer M."/>
        </authorList>
    </citation>
    <scope>NUCLEOTIDE SEQUENCE [LARGE SCALE GENOMIC DNA]</scope>
    <source>
        <strain evidence="12 13">JA131</strain>
    </source>
</reference>
<dbReference type="EC" id="2.7.1.17" evidence="8 9"/>
<keyword evidence="4 8" id="KW-0547">Nucleotide-binding</keyword>
<protein>
    <recommendedName>
        <fullName evidence="8 9">Xylulose kinase</fullName>
        <shortName evidence="8 9">Xylulokinase</shortName>
        <ecNumber evidence="8 9">2.7.1.17</ecNumber>
    </recommendedName>
</protein>
<dbReference type="GO" id="GO:0004856">
    <property type="term" value="F:D-xylulokinase activity"/>
    <property type="evidence" value="ECO:0007669"/>
    <property type="project" value="UniProtKB-UniRule"/>
</dbReference>
<dbReference type="InterPro" id="IPR018484">
    <property type="entry name" value="FGGY_N"/>
</dbReference>
<dbReference type="GO" id="GO:0005524">
    <property type="term" value="F:ATP binding"/>
    <property type="evidence" value="ECO:0007669"/>
    <property type="project" value="UniProtKB-UniRule"/>
</dbReference>
<feature type="domain" description="Carbohydrate kinase FGGY C-terminal" evidence="11">
    <location>
        <begin position="254"/>
        <end position="439"/>
    </location>
</feature>
<dbReference type="RefSeq" id="WP_184048264.1">
    <property type="nucleotide sequence ID" value="NZ_JACIGK010000040.1"/>
</dbReference>
<dbReference type="InterPro" id="IPR018483">
    <property type="entry name" value="Carb_kinase_FGGY_CS"/>
</dbReference>
<dbReference type="PIRSF" id="PIRSF000538">
    <property type="entry name" value="GlpK"/>
    <property type="match status" value="1"/>
</dbReference>
<dbReference type="PROSITE" id="PS00933">
    <property type="entry name" value="FGGY_KINASES_1"/>
    <property type="match status" value="1"/>
</dbReference>
<keyword evidence="5 8" id="KW-0418">Kinase</keyword>
<evidence type="ECO:0000256" key="6">
    <source>
        <dbReference type="ARBA" id="ARBA00022840"/>
    </source>
</evidence>
<dbReference type="GO" id="GO:0005998">
    <property type="term" value="P:xylulose catabolic process"/>
    <property type="evidence" value="ECO:0007669"/>
    <property type="project" value="UniProtKB-UniRule"/>
</dbReference>
<keyword evidence="2 8" id="KW-0859">Xylose metabolism</keyword>
<dbReference type="Pfam" id="PF00370">
    <property type="entry name" value="FGGY_N"/>
    <property type="match status" value="1"/>
</dbReference>
<dbReference type="EMBL" id="JACIGK010000040">
    <property type="protein sequence ID" value="MBB4267959.1"/>
    <property type="molecule type" value="Genomic_DNA"/>
</dbReference>
<comment type="caution">
    <text evidence="12">The sequence shown here is derived from an EMBL/GenBank/DDBJ whole genome shotgun (WGS) entry which is preliminary data.</text>
</comment>
<dbReference type="InterPro" id="IPR050406">
    <property type="entry name" value="FGGY_Carb_Kinase"/>
</dbReference>
<feature type="domain" description="Carbohydrate kinase FGGY N-terminal" evidence="10">
    <location>
        <begin position="4"/>
        <end position="244"/>
    </location>
</feature>
<feature type="binding site" evidence="8">
    <location>
        <begin position="80"/>
        <end position="81"/>
    </location>
    <ligand>
        <name>substrate</name>
    </ligand>
</feature>
<dbReference type="HAMAP" id="MF_02220">
    <property type="entry name" value="XylB"/>
    <property type="match status" value="1"/>
</dbReference>
<comment type="function">
    <text evidence="8">Catalyzes the phosphorylation of D-xylulose to D-xylulose 5-phosphate.</text>
</comment>
<proteinExistence type="inferred from homology"/>
<evidence type="ECO:0000256" key="3">
    <source>
        <dbReference type="ARBA" id="ARBA00022679"/>
    </source>
</evidence>
<dbReference type="AlphaFoldDB" id="A0A7W6RH63"/>
<dbReference type="SUPFAM" id="SSF53067">
    <property type="entry name" value="Actin-like ATPase domain"/>
    <property type="match status" value="2"/>
</dbReference>
<evidence type="ECO:0000256" key="2">
    <source>
        <dbReference type="ARBA" id="ARBA00022629"/>
    </source>
</evidence>
<dbReference type="InterPro" id="IPR043129">
    <property type="entry name" value="ATPase_NBD"/>
</dbReference>
<name>A0A7W6RH63_9PROT</name>
<evidence type="ECO:0000256" key="8">
    <source>
        <dbReference type="HAMAP-Rule" id="MF_02220"/>
    </source>
</evidence>
<dbReference type="PANTHER" id="PTHR43095:SF6">
    <property type="entry name" value="XYLULOSE KINASE"/>
    <property type="match status" value="1"/>
</dbReference>
<feature type="active site" description="Proton acceptor" evidence="8">
    <location>
        <position position="237"/>
    </location>
</feature>
<evidence type="ECO:0000256" key="4">
    <source>
        <dbReference type="ARBA" id="ARBA00022741"/>
    </source>
</evidence>
<dbReference type="PANTHER" id="PTHR43095">
    <property type="entry name" value="SUGAR KINASE"/>
    <property type="match status" value="1"/>
</dbReference>
<keyword evidence="13" id="KW-1185">Reference proteome</keyword>
<dbReference type="CDD" id="cd07808">
    <property type="entry name" value="ASKHA_NBD_FGGY_EcXK-like"/>
    <property type="match status" value="1"/>
</dbReference>
<dbReference type="NCBIfam" id="TIGR01312">
    <property type="entry name" value="XylB"/>
    <property type="match status" value="1"/>
</dbReference>
<evidence type="ECO:0000313" key="13">
    <source>
        <dbReference type="Proteomes" id="UP000554286"/>
    </source>
</evidence>
<evidence type="ECO:0000259" key="11">
    <source>
        <dbReference type="Pfam" id="PF02782"/>
    </source>
</evidence>
<comment type="similarity">
    <text evidence="1 8 9">Belongs to the FGGY kinase family.</text>
</comment>
<dbReference type="Proteomes" id="UP000554286">
    <property type="component" value="Unassembled WGS sequence"/>
</dbReference>
<comment type="catalytic activity">
    <reaction evidence="8 9">
        <text>D-xylulose + ATP = D-xylulose 5-phosphate + ADP + H(+)</text>
        <dbReference type="Rhea" id="RHEA:10964"/>
        <dbReference type="ChEBI" id="CHEBI:15378"/>
        <dbReference type="ChEBI" id="CHEBI:17140"/>
        <dbReference type="ChEBI" id="CHEBI:30616"/>
        <dbReference type="ChEBI" id="CHEBI:57737"/>
        <dbReference type="ChEBI" id="CHEBI:456216"/>
        <dbReference type="EC" id="2.7.1.17"/>
    </reaction>
</comment>
<evidence type="ECO:0000256" key="5">
    <source>
        <dbReference type="ARBA" id="ARBA00022777"/>
    </source>
</evidence>
<keyword evidence="6 8" id="KW-0067">ATP-binding</keyword>
<evidence type="ECO:0000259" key="10">
    <source>
        <dbReference type="Pfam" id="PF00370"/>
    </source>
</evidence>
<evidence type="ECO:0000256" key="7">
    <source>
        <dbReference type="ARBA" id="ARBA00023277"/>
    </source>
</evidence>
<dbReference type="InterPro" id="IPR006000">
    <property type="entry name" value="Xylulokinase"/>
</dbReference>
<accession>A0A7W6RH63</accession>
<feature type="site" description="Important for activity" evidence="8">
    <location>
        <position position="7"/>
    </location>
</feature>
<dbReference type="InterPro" id="IPR000577">
    <property type="entry name" value="Carb_kinase_FGGY"/>
</dbReference>
<evidence type="ECO:0000256" key="9">
    <source>
        <dbReference type="RuleBase" id="RU364073"/>
    </source>
</evidence>
<organism evidence="12 13">
    <name type="scientific">Roseospira visakhapatnamensis</name>
    <dbReference type="NCBI Taxonomy" id="390880"/>
    <lineage>
        <taxon>Bacteria</taxon>
        <taxon>Pseudomonadati</taxon>
        <taxon>Pseudomonadota</taxon>
        <taxon>Alphaproteobacteria</taxon>
        <taxon>Rhodospirillales</taxon>
        <taxon>Rhodospirillaceae</taxon>
        <taxon>Roseospira</taxon>
    </lineage>
</organism>
<dbReference type="InterPro" id="IPR018485">
    <property type="entry name" value="FGGY_C"/>
</dbReference>
<dbReference type="Pfam" id="PF02782">
    <property type="entry name" value="FGGY_C"/>
    <property type="match status" value="1"/>
</dbReference>
<keyword evidence="7 8" id="KW-0119">Carbohydrate metabolism</keyword>
<evidence type="ECO:0000313" key="12">
    <source>
        <dbReference type="EMBL" id="MBB4267959.1"/>
    </source>
</evidence>